<dbReference type="Gene3D" id="1.10.10.10">
    <property type="entry name" value="Winged helix-like DNA-binding domain superfamily/Winged helix DNA-binding domain"/>
    <property type="match status" value="1"/>
</dbReference>
<reference evidence="5 6" key="1">
    <citation type="submission" date="2011-11" db="EMBL/GenBank/DDBJ databases">
        <title>The Noncontiguous Finished sequence of Saccharomonospora cyanea NA-134.</title>
        <authorList>
            <consortium name="US DOE Joint Genome Institute"/>
            <person name="Lucas S."/>
            <person name="Han J."/>
            <person name="Lapidus A."/>
            <person name="Cheng J.-F."/>
            <person name="Goodwin L."/>
            <person name="Pitluck S."/>
            <person name="Peters L."/>
            <person name="Ovchinnikova G."/>
            <person name="Lu M."/>
            <person name="Detter J.C."/>
            <person name="Han C."/>
            <person name="Tapia R."/>
            <person name="Land M."/>
            <person name="Hauser L."/>
            <person name="Kyrpides N."/>
            <person name="Ivanova N."/>
            <person name="Pagani I."/>
            <person name="Brambilla E.-M."/>
            <person name="Klenk H.-P."/>
            <person name="Woyke T."/>
        </authorList>
    </citation>
    <scope>NUCLEOTIDE SEQUENCE [LARGE SCALE GENOMIC DNA]</scope>
    <source>
        <strain evidence="5 6">NA-134</strain>
    </source>
</reference>
<dbReference type="AlphaFoldDB" id="H5XE48"/>
<dbReference type="SUPFAM" id="SSF48008">
    <property type="entry name" value="GntR ligand-binding domain-like"/>
    <property type="match status" value="1"/>
</dbReference>
<dbReference type="eggNOG" id="COG1802">
    <property type="taxonomic scope" value="Bacteria"/>
</dbReference>
<dbReference type="OrthoDB" id="3186208at2"/>
<evidence type="ECO:0000256" key="2">
    <source>
        <dbReference type="ARBA" id="ARBA00023125"/>
    </source>
</evidence>
<dbReference type="GO" id="GO:0003677">
    <property type="term" value="F:DNA binding"/>
    <property type="evidence" value="ECO:0007669"/>
    <property type="project" value="UniProtKB-KW"/>
</dbReference>
<dbReference type="Proteomes" id="UP000002791">
    <property type="component" value="Chromosome"/>
</dbReference>
<dbReference type="CDD" id="cd07377">
    <property type="entry name" value="WHTH_GntR"/>
    <property type="match status" value="1"/>
</dbReference>
<dbReference type="Pfam" id="PF00392">
    <property type="entry name" value="GntR"/>
    <property type="match status" value="1"/>
</dbReference>
<dbReference type="STRING" id="882082.SaccyDRAFT_1386"/>
<sequence length="229" mass="25319">MSTTPNLPPLNRHASLRETVIEQLRAAIISGEMEEGEVYSAPALGKAFGVSPTPVREAMVELAQDGLVETVKNKGFRIRGVSDKELDDLTEVRLLLEPPAVADVVGRVPEGGFVELRELAQRIVDAARDKDLARYLVTDREFHARLLSHTGNDQLVALATSLRMRTRMYGLKSLMRQGLLDGSAREHHELLDHMEAGDAKATFELMRRHIGHARGLWATGYDSAETDEG</sequence>
<keyword evidence="3" id="KW-0804">Transcription</keyword>
<dbReference type="InterPro" id="IPR036388">
    <property type="entry name" value="WH-like_DNA-bd_sf"/>
</dbReference>
<keyword evidence="2" id="KW-0238">DNA-binding</keyword>
<dbReference type="InterPro" id="IPR036390">
    <property type="entry name" value="WH_DNA-bd_sf"/>
</dbReference>
<dbReference type="GO" id="GO:0003700">
    <property type="term" value="F:DNA-binding transcription factor activity"/>
    <property type="evidence" value="ECO:0007669"/>
    <property type="project" value="InterPro"/>
</dbReference>
<proteinExistence type="predicted"/>
<dbReference type="InterPro" id="IPR008920">
    <property type="entry name" value="TF_FadR/GntR_C"/>
</dbReference>
<dbReference type="PROSITE" id="PS50949">
    <property type="entry name" value="HTH_GNTR"/>
    <property type="match status" value="1"/>
</dbReference>
<keyword evidence="1" id="KW-0805">Transcription regulation</keyword>
<dbReference type="SUPFAM" id="SSF46785">
    <property type="entry name" value="Winged helix' DNA-binding domain"/>
    <property type="match status" value="1"/>
</dbReference>
<dbReference type="RefSeq" id="WP_005454769.1">
    <property type="nucleotide sequence ID" value="NZ_CM001440.1"/>
</dbReference>
<dbReference type="SMART" id="SM00895">
    <property type="entry name" value="FCD"/>
    <property type="match status" value="1"/>
</dbReference>
<dbReference type="InterPro" id="IPR011711">
    <property type="entry name" value="GntR_C"/>
</dbReference>
<keyword evidence="6" id="KW-1185">Reference proteome</keyword>
<evidence type="ECO:0000256" key="1">
    <source>
        <dbReference type="ARBA" id="ARBA00023015"/>
    </source>
</evidence>
<evidence type="ECO:0000313" key="6">
    <source>
        <dbReference type="Proteomes" id="UP000002791"/>
    </source>
</evidence>
<feature type="domain" description="HTH gntR-type" evidence="4">
    <location>
        <begin position="14"/>
        <end position="81"/>
    </location>
</feature>
<evidence type="ECO:0000256" key="3">
    <source>
        <dbReference type="ARBA" id="ARBA00023163"/>
    </source>
</evidence>
<protein>
    <submittedName>
        <fullName evidence="5">Transcriptional regulator</fullName>
    </submittedName>
</protein>
<dbReference type="InterPro" id="IPR000524">
    <property type="entry name" value="Tscrpt_reg_HTH_GntR"/>
</dbReference>
<evidence type="ECO:0000259" key="4">
    <source>
        <dbReference type="PROSITE" id="PS50949"/>
    </source>
</evidence>
<evidence type="ECO:0000313" key="5">
    <source>
        <dbReference type="EMBL" id="EHR60294.1"/>
    </source>
</evidence>
<gene>
    <name evidence="5" type="ORF">SaccyDRAFT_1386</name>
</gene>
<organism evidence="5 6">
    <name type="scientific">Saccharomonospora cyanea NA-134</name>
    <dbReference type="NCBI Taxonomy" id="882082"/>
    <lineage>
        <taxon>Bacteria</taxon>
        <taxon>Bacillati</taxon>
        <taxon>Actinomycetota</taxon>
        <taxon>Actinomycetes</taxon>
        <taxon>Pseudonocardiales</taxon>
        <taxon>Pseudonocardiaceae</taxon>
        <taxon>Saccharomonospora</taxon>
    </lineage>
</organism>
<dbReference type="SMART" id="SM00345">
    <property type="entry name" value="HTH_GNTR"/>
    <property type="match status" value="1"/>
</dbReference>
<dbReference type="PANTHER" id="PTHR43537">
    <property type="entry name" value="TRANSCRIPTIONAL REGULATOR, GNTR FAMILY"/>
    <property type="match status" value="1"/>
</dbReference>
<dbReference type="Gene3D" id="1.20.120.530">
    <property type="entry name" value="GntR ligand-binding domain-like"/>
    <property type="match status" value="1"/>
</dbReference>
<dbReference type="EMBL" id="CM001440">
    <property type="protein sequence ID" value="EHR60294.1"/>
    <property type="molecule type" value="Genomic_DNA"/>
</dbReference>
<dbReference type="Pfam" id="PF07729">
    <property type="entry name" value="FCD"/>
    <property type="match status" value="1"/>
</dbReference>
<dbReference type="PANTHER" id="PTHR43537:SF45">
    <property type="entry name" value="GNTR FAMILY REGULATORY PROTEIN"/>
    <property type="match status" value="1"/>
</dbReference>
<dbReference type="HOGENOM" id="CLU_017584_5_5_11"/>
<name>H5XE48_9PSEU</name>
<accession>H5XE48</accession>